<keyword evidence="3" id="KW-1185">Reference proteome</keyword>
<sequence length="102" mass="12080">MINVGYKLLNHQGRVNMGKQQSPLMLDQSQIQIILIHYILTVFNSAINVLIECLRNYYEYDQMQKCFIITMMQLYGLIKLCNRFKAFQFIKQKSSLLEVKNL</sequence>
<comment type="caution">
    <text evidence="2">The sequence shown here is derived from an EMBL/GenBank/DDBJ whole genome shotgun (WGS) entry which is preliminary data.</text>
</comment>
<keyword evidence="1" id="KW-1133">Transmembrane helix</keyword>
<dbReference type="Proteomes" id="UP000683925">
    <property type="component" value="Unassembled WGS sequence"/>
</dbReference>
<evidence type="ECO:0000256" key="1">
    <source>
        <dbReference type="SAM" id="Phobius"/>
    </source>
</evidence>
<organism evidence="2 3">
    <name type="scientific">Paramecium octaurelia</name>
    <dbReference type="NCBI Taxonomy" id="43137"/>
    <lineage>
        <taxon>Eukaryota</taxon>
        <taxon>Sar</taxon>
        <taxon>Alveolata</taxon>
        <taxon>Ciliophora</taxon>
        <taxon>Intramacronucleata</taxon>
        <taxon>Oligohymenophorea</taxon>
        <taxon>Peniculida</taxon>
        <taxon>Parameciidae</taxon>
        <taxon>Paramecium</taxon>
    </lineage>
</organism>
<evidence type="ECO:0008006" key="4">
    <source>
        <dbReference type="Google" id="ProtNLM"/>
    </source>
</evidence>
<name>A0A8S1YN11_PAROT</name>
<dbReference type="EMBL" id="CAJJDP010000204">
    <property type="protein sequence ID" value="CAD8215038.1"/>
    <property type="molecule type" value="Genomic_DNA"/>
</dbReference>
<proteinExistence type="predicted"/>
<accession>A0A8S1YN11</accession>
<evidence type="ECO:0000313" key="3">
    <source>
        <dbReference type="Proteomes" id="UP000683925"/>
    </source>
</evidence>
<gene>
    <name evidence="2" type="ORF">POCTA_138.1.T2000014</name>
</gene>
<evidence type="ECO:0000313" key="2">
    <source>
        <dbReference type="EMBL" id="CAD8215038.1"/>
    </source>
</evidence>
<keyword evidence="1" id="KW-0472">Membrane</keyword>
<keyword evidence="1" id="KW-0812">Transmembrane</keyword>
<reference evidence="2" key="1">
    <citation type="submission" date="2021-01" db="EMBL/GenBank/DDBJ databases">
        <authorList>
            <consortium name="Genoscope - CEA"/>
            <person name="William W."/>
        </authorList>
    </citation>
    <scope>NUCLEOTIDE SEQUENCE</scope>
</reference>
<protein>
    <recommendedName>
        <fullName evidence="4">Transmembrane protein</fullName>
    </recommendedName>
</protein>
<feature type="transmembrane region" description="Helical" evidence="1">
    <location>
        <begin position="31"/>
        <end position="51"/>
    </location>
</feature>
<dbReference type="AlphaFoldDB" id="A0A8S1YN11"/>